<comment type="similarity">
    <text evidence="4">Belongs to the choline/ethanolamine kinase family.</text>
</comment>
<dbReference type="Pfam" id="PF01633">
    <property type="entry name" value="Choline_kinase"/>
    <property type="match status" value="1"/>
</dbReference>
<dbReference type="GO" id="GO:0006646">
    <property type="term" value="P:phosphatidylethanolamine biosynthetic process"/>
    <property type="evidence" value="ECO:0007669"/>
    <property type="project" value="TreeGrafter"/>
</dbReference>
<dbReference type="WBParaSite" id="SMTH1_102950.1">
    <property type="protein sequence ID" value="SMTH1_102950.1"/>
    <property type="gene ID" value="SMTH1_102950"/>
</dbReference>
<evidence type="ECO:0000256" key="1">
    <source>
        <dbReference type="ARBA" id="ARBA00023209"/>
    </source>
</evidence>
<dbReference type="GO" id="GO:0005737">
    <property type="term" value="C:cytoplasm"/>
    <property type="evidence" value="ECO:0007669"/>
    <property type="project" value="TreeGrafter"/>
</dbReference>
<dbReference type="AlphaFoldDB" id="A0AA85AR85"/>
<dbReference type="Gene3D" id="3.90.1200.10">
    <property type="match status" value="2"/>
</dbReference>
<organism evidence="6 7">
    <name type="scientific">Schistosoma mattheei</name>
    <dbReference type="NCBI Taxonomy" id="31246"/>
    <lineage>
        <taxon>Eukaryota</taxon>
        <taxon>Metazoa</taxon>
        <taxon>Spiralia</taxon>
        <taxon>Lophotrochozoa</taxon>
        <taxon>Platyhelminthes</taxon>
        <taxon>Trematoda</taxon>
        <taxon>Digenea</taxon>
        <taxon>Strigeidida</taxon>
        <taxon>Schistosomatoidea</taxon>
        <taxon>Schistosomatidae</taxon>
        <taxon>Schistosoma</taxon>
    </lineage>
</organism>
<evidence type="ECO:0000256" key="4">
    <source>
        <dbReference type="ARBA" id="ARBA00038211"/>
    </source>
</evidence>
<evidence type="ECO:0000256" key="5">
    <source>
        <dbReference type="ARBA" id="ARBA00038874"/>
    </source>
</evidence>
<dbReference type="InterPro" id="IPR011009">
    <property type="entry name" value="Kinase-like_dom_sf"/>
</dbReference>
<dbReference type="CDD" id="cd05157">
    <property type="entry name" value="ETNK_euk"/>
    <property type="match status" value="1"/>
</dbReference>
<dbReference type="GO" id="GO:0004305">
    <property type="term" value="F:ethanolamine kinase activity"/>
    <property type="evidence" value="ECO:0007669"/>
    <property type="project" value="UniProtKB-EC"/>
</dbReference>
<proteinExistence type="inferred from homology"/>
<keyword evidence="1" id="KW-0444">Lipid biosynthesis</keyword>
<dbReference type="PANTHER" id="PTHR22603:SF66">
    <property type="entry name" value="ETHANOLAMINE KINASE"/>
    <property type="match status" value="1"/>
</dbReference>
<protein>
    <recommendedName>
        <fullName evidence="5">ethanolamine kinase</fullName>
        <ecNumber evidence="5">2.7.1.82</ecNumber>
    </recommendedName>
</protein>
<reference evidence="7" key="1">
    <citation type="submission" date="2023-11" db="UniProtKB">
        <authorList>
            <consortium name="WormBaseParasite"/>
        </authorList>
    </citation>
    <scope>IDENTIFICATION</scope>
</reference>
<accession>A0AA85AR85</accession>
<dbReference type="Gene3D" id="3.30.200.20">
    <property type="entry name" value="Phosphorylase Kinase, domain 1"/>
    <property type="match status" value="1"/>
</dbReference>
<dbReference type="SUPFAM" id="SSF56112">
    <property type="entry name" value="Protein kinase-like (PK-like)"/>
    <property type="match status" value="1"/>
</dbReference>
<name>A0AA85AR85_9TREM</name>
<evidence type="ECO:0000313" key="6">
    <source>
        <dbReference type="Proteomes" id="UP000050791"/>
    </source>
</evidence>
<sequence>MTVIPLVPDSIPILDIRVLDGNDQENIWKILKSVFPNWSKEYTKMKPLEEGLSNIVLRFDHNNKIDEPKTILMRIRTRLADFIVNRWDEIKHMHLLHELGGEQKLYAVFQNGLVYSFIKGSTISVDKFSVPKYSELIIEQVARLHSLPTRETMLRLFPSEVNDSSKLYTKPVLFPTIRKWIEKLPTGYNNDHQKFERFKNEFPSKTVLLNEVAYLEKLLKNPISPVVLCHNDLLAGNIVMPPDEKSVHFIDFEYCGFNHAAFDIGNHFCEFAGINVVNFDNYPTKEYQRMWISKYLKAKNYYEKKFNQQAEIIHNGYSTTPIMITSYSNHIDQDHNNSNNNNNNNHCENESLLEKWLIEVNNFALSAHLFWGVWAVILSVQEQTKFDYLSYGISRVNQYYAMKNHLITMN</sequence>
<evidence type="ECO:0000256" key="3">
    <source>
        <dbReference type="ARBA" id="ARBA00037883"/>
    </source>
</evidence>
<keyword evidence="1" id="KW-0594">Phospholipid biosynthesis</keyword>
<evidence type="ECO:0000313" key="7">
    <source>
        <dbReference type="WBParaSite" id="SMTH1_102950.1"/>
    </source>
</evidence>
<dbReference type="Proteomes" id="UP000050791">
    <property type="component" value="Unassembled WGS sequence"/>
</dbReference>
<dbReference type="PANTHER" id="PTHR22603">
    <property type="entry name" value="CHOLINE/ETHANOALAMINE KINASE"/>
    <property type="match status" value="1"/>
</dbReference>
<comment type="pathway">
    <text evidence="3">Phospholipid metabolism; phosphatidylethanolamine biosynthesis; phosphatidylethanolamine from ethanolamine: step 1/3.</text>
</comment>
<dbReference type="EC" id="2.7.1.82" evidence="5"/>
<keyword evidence="2" id="KW-1208">Phospholipid metabolism</keyword>
<keyword evidence="1" id="KW-0443">Lipid metabolism</keyword>
<evidence type="ECO:0000256" key="2">
    <source>
        <dbReference type="ARBA" id="ARBA00023264"/>
    </source>
</evidence>